<protein>
    <submittedName>
        <fullName evidence="2">Uncharacterized protein</fullName>
    </submittedName>
</protein>
<sequence length="71" mass="8608">MVGWVEYFLTSHEPYHHSVTSMGFFGCLWLFFCIIDRSFINDRSIKRVKAEEFLFEWFDCIRCQFQLLANT</sequence>
<keyword evidence="1" id="KW-0812">Transmembrane</keyword>
<dbReference type="AlphaFoldDB" id="A0A484KY88"/>
<evidence type="ECO:0000313" key="3">
    <source>
        <dbReference type="Proteomes" id="UP000595140"/>
    </source>
</evidence>
<evidence type="ECO:0000256" key="1">
    <source>
        <dbReference type="SAM" id="Phobius"/>
    </source>
</evidence>
<dbReference type="Proteomes" id="UP000595140">
    <property type="component" value="Unassembled WGS sequence"/>
</dbReference>
<keyword evidence="3" id="KW-1185">Reference proteome</keyword>
<reference evidence="2 3" key="1">
    <citation type="submission" date="2018-04" db="EMBL/GenBank/DDBJ databases">
        <authorList>
            <person name="Vogel A."/>
        </authorList>
    </citation>
    <scope>NUCLEOTIDE SEQUENCE [LARGE SCALE GENOMIC DNA]</scope>
</reference>
<name>A0A484KY88_9ASTE</name>
<gene>
    <name evidence="2" type="ORF">CCAM_LOCUS11010</name>
</gene>
<keyword evidence="1" id="KW-0472">Membrane</keyword>
<organism evidence="2 3">
    <name type="scientific">Cuscuta campestris</name>
    <dbReference type="NCBI Taxonomy" id="132261"/>
    <lineage>
        <taxon>Eukaryota</taxon>
        <taxon>Viridiplantae</taxon>
        <taxon>Streptophyta</taxon>
        <taxon>Embryophyta</taxon>
        <taxon>Tracheophyta</taxon>
        <taxon>Spermatophyta</taxon>
        <taxon>Magnoliopsida</taxon>
        <taxon>eudicotyledons</taxon>
        <taxon>Gunneridae</taxon>
        <taxon>Pentapetalae</taxon>
        <taxon>asterids</taxon>
        <taxon>lamiids</taxon>
        <taxon>Solanales</taxon>
        <taxon>Convolvulaceae</taxon>
        <taxon>Cuscuteae</taxon>
        <taxon>Cuscuta</taxon>
        <taxon>Cuscuta subgen. Grammica</taxon>
        <taxon>Cuscuta sect. Cleistogrammica</taxon>
    </lineage>
</organism>
<feature type="transmembrane region" description="Helical" evidence="1">
    <location>
        <begin position="20"/>
        <end position="40"/>
    </location>
</feature>
<accession>A0A484KY88</accession>
<dbReference type="EMBL" id="OOIL02000779">
    <property type="protein sequence ID" value="VFQ69234.1"/>
    <property type="molecule type" value="Genomic_DNA"/>
</dbReference>
<proteinExistence type="predicted"/>
<keyword evidence="1" id="KW-1133">Transmembrane helix</keyword>
<evidence type="ECO:0000313" key="2">
    <source>
        <dbReference type="EMBL" id="VFQ69234.1"/>
    </source>
</evidence>